<name>A0AAW1X817_RUBAR</name>
<evidence type="ECO:0000313" key="2">
    <source>
        <dbReference type="Proteomes" id="UP001457282"/>
    </source>
</evidence>
<organism evidence="1 2">
    <name type="scientific">Rubus argutus</name>
    <name type="common">Southern blackberry</name>
    <dbReference type="NCBI Taxonomy" id="59490"/>
    <lineage>
        <taxon>Eukaryota</taxon>
        <taxon>Viridiplantae</taxon>
        <taxon>Streptophyta</taxon>
        <taxon>Embryophyta</taxon>
        <taxon>Tracheophyta</taxon>
        <taxon>Spermatophyta</taxon>
        <taxon>Magnoliopsida</taxon>
        <taxon>eudicotyledons</taxon>
        <taxon>Gunneridae</taxon>
        <taxon>Pentapetalae</taxon>
        <taxon>rosids</taxon>
        <taxon>fabids</taxon>
        <taxon>Rosales</taxon>
        <taxon>Rosaceae</taxon>
        <taxon>Rosoideae</taxon>
        <taxon>Rosoideae incertae sedis</taxon>
        <taxon>Rubus</taxon>
    </lineage>
</organism>
<protein>
    <submittedName>
        <fullName evidence="1">Uncharacterized protein</fullName>
    </submittedName>
</protein>
<accession>A0AAW1X817</accession>
<dbReference type="EMBL" id="JBEDUW010000004">
    <property type="protein sequence ID" value="KAK9932406.1"/>
    <property type="molecule type" value="Genomic_DNA"/>
</dbReference>
<keyword evidence="2" id="KW-1185">Reference proteome</keyword>
<proteinExistence type="predicted"/>
<reference evidence="1 2" key="1">
    <citation type="journal article" date="2023" name="G3 (Bethesda)">
        <title>A chromosome-length genome assembly and annotation of blackberry (Rubus argutus, cv. 'Hillquist').</title>
        <authorList>
            <person name="Bruna T."/>
            <person name="Aryal R."/>
            <person name="Dudchenko O."/>
            <person name="Sargent D.J."/>
            <person name="Mead D."/>
            <person name="Buti M."/>
            <person name="Cavallini A."/>
            <person name="Hytonen T."/>
            <person name="Andres J."/>
            <person name="Pham M."/>
            <person name="Weisz D."/>
            <person name="Mascagni F."/>
            <person name="Usai G."/>
            <person name="Natali L."/>
            <person name="Bassil N."/>
            <person name="Fernandez G.E."/>
            <person name="Lomsadze A."/>
            <person name="Armour M."/>
            <person name="Olukolu B."/>
            <person name="Poorten T."/>
            <person name="Britton C."/>
            <person name="Davik J."/>
            <person name="Ashrafi H."/>
            <person name="Aiden E.L."/>
            <person name="Borodovsky M."/>
            <person name="Worthington M."/>
        </authorList>
    </citation>
    <scope>NUCLEOTIDE SEQUENCE [LARGE SCALE GENOMIC DNA]</scope>
    <source>
        <strain evidence="1">PI 553951</strain>
    </source>
</reference>
<sequence length="84" mass="9122">MEAERSYGGHGIGDAVKTRFGLERCTGLLCGWVMMVYDGRGDLVFWQGLDFGEVHGLVLVVENGSRGVDEDGEVRLLNCGEVMG</sequence>
<comment type="caution">
    <text evidence="1">The sequence shown here is derived from an EMBL/GenBank/DDBJ whole genome shotgun (WGS) entry which is preliminary data.</text>
</comment>
<dbReference type="Proteomes" id="UP001457282">
    <property type="component" value="Unassembled WGS sequence"/>
</dbReference>
<gene>
    <name evidence="1" type="ORF">M0R45_019645</name>
</gene>
<dbReference type="AlphaFoldDB" id="A0AAW1X817"/>
<evidence type="ECO:0000313" key="1">
    <source>
        <dbReference type="EMBL" id="KAK9932406.1"/>
    </source>
</evidence>